<dbReference type="PRINTS" id="PR00454">
    <property type="entry name" value="ETSDOMAIN"/>
</dbReference>
<evidence type="ECO:0000256" key="4">
    <source>
        <dbReference type="ARBA" id="ARBA00023242"/>
    </source>
</evidence>
<dbReference type="PROSITE" id="PS00346">
    <property type="entry name" value="ETS_DOMAIN_2"/>
    <property type="match status" value="1"/>
</dbReference>
<dbReference type="GO" id="GO:0005634">
    <property type="term" value="C:nucleus"/>
    <property type="evidence" value="ECO:0007669"/>
    <property type="project" value="UniProtKB-SubCell"/>
</dbReference>
<dbReference type="SUPFAM" id="SSF47769">
    <property type="entry name" value="SAM/Pointed domain"/>
    <property type="match status" value="1"/>
</dbReference>
<feature type="compositionally biased region" description="Low complexity" evidence="6">
    <location>
        <begin position="80"/>
        <end position="99"/>
    </location>
</feature>
<dbReference type="InterPro" id="IPR000418">
    <property type="entry name" value="Ets_dom"/>
</dbReference>
<comment type="similarity">
    <text evidence="2 5">Belongs to the ETS family.</text>
</comment>
<evidence type="ECO:0000256" key="5">
    <source>
        <dbReference type="RuleBase" id="RU004019"/>
    </source>
</evidence>
<proteinExistence type="inferred from homology"/>
<dbReference type="GO" id="GO:0000981">
    <property type="term" value="F:DNA-binding transcription factor activity, RNA polymerase II-specific"/>
    <property type="evidence" value="ECO:0007669"/>
    <property type="project" value="TreeGrafter"/>
</dbReference>
<dbReference type="SMART" id="SM00251">
    <property type="entry name" value="SAM_PNT"/>
    <property type="match status" value="1"/>
</dbReference>
<evidence type="ECO:0000259" key="7">
    <source>
        <dbReference type="PROSITE" id="PS50061"/>
    </source>
</evidence>
<evidence type="ECO:0000256" key="6">
    <source>
        <dbReference type="SAM" id="MobiDB-lite"/>
    </source>
</evidence>
<dbReference type="Gene3D" id="1.10.150.50">
    <property type="entry name" value="Transcription Factor, Ets-1"/>
    <property type="match status" value="1"/>
</dbReference>
<feature type="region of interest" description="Disordered" evidence="6">
    <location>
        <begin position="40"/>
        <end position="140"/>
    </location>
</feature>
<dbReference type="PANTHER" id="PTHR11849:SF305">
    <property type="entry name" value="DNA-BINDING PROTEIN D-ETS-6"/>
    <property type="match status" value="1"/>
</dbReference>
<feature type="compositionally biased region" description="Basic residues" evidence="6">
    <location>
        <begin position="383"/>
        <end position="413"/>
    </location>
</feature>
<dbReference type="PROSITE" id="PS00345">
    <property type="entry name" value="ETS_DOMAIN_1"/>
    <property type="match status" value="1"/>
</dbReference>
<name>A0A0L0CGA6_LUCCU</name>
<dbReference type="EMBL" id="JRES01000438">
    <property type="protein sequence ID" value="KNC31252.1"/>
    <property type="molecule type" value="Genomic_DNA"/>
</dbReference>
<dbReference type="OMA" id="CDPTTSM"/>
<dbReference type="InterPro" id="IPR046328">
    <property type="entry name" value="ETS_fam"/>
</dbReference>
<dbReference type="PROSITE" id="PS51433">
    <property type="entry name" value="PNT"/>
    <property type="match status" value="1"/>
</dbReference>
<dbReference type="CDD" id="cd08203">
    <property type="entry name" value="SAM_PNT"/>
    <property type="match status" value="1"/>
</dbReference>
<organism evidence="9 10">
    <name type="scientific">Lucilia cuprina</name>
    <name type="common">Green bottle fly</name>
    <name type="synonym">Australian sheep blowfly</name>
    <dbReference type="NCBI Taxonomy" id="7375"/>
    <lineage>
        <taxon>Eukaryota</taxon>
        <taxon>Metazoa</taxon>
        <taxon>Ecdysozoa</taxon>
        <taxon>Arthropoda</taxon>
        <taxon>Hexapoda</taxon>
        <taxon>Insecta</taxon>
        <taxon>Pterygota</taxon>
        <taxon>Neoptera</taxon>
        <taxon>Endopterygota</taxon>
        <taxon>Diptera</taxon>
        <taxon>Brachycera</taxon>
        <taxon>Muscomorpha</taxon>
        <taxon>Oestroidea</taxon>
        <taxon>Calliphoridae</taxon>
        <taxon>Luciliinae</taxon>
        <taxon>Lucilia</taxon>
    </lineage>
</organism>
<evidence type="ECO:0000256" key="3">
    <source>
        <dbReference type="ARBA" id="ARBA00023125"/>
    </source>
</evidence>
<dbReference type="GO" id="GO:0030154">
    <property type="term" value="P:cell differentiation"/>
    <property type="evidence" value="ECO:0007669"/>
    <property type="project" value="TreeGrafter"/>
</dbReference>
<evidence type="ECO:0000256" key="1">
    <source>
        <dbReference type="ARBA" id="ARBA00004123"/>
    </source>
</evidence>
<sequence>MAVILNYCFTCETAPTTETNLFSELMRKPNSPTLLKIQMQENEPQEEISKSAKTVQTSVEEKKTNKKRSLRKVPPPRRYSSSSSNSSDSSSSSSSSSKSTYTDRSESDNSSTTDTSDNSQRSKNKKKIPPALPSIETQSFSPVLVDNPDVVSKEATPPPLSPVEVPLDPRVWKAEHIAGWVKWMTKQFKIEPEPDIARFPTTGAELCTLSRAEFWVCAGSREGGILFAKHFALTLHSATGRETSPMLNDNEPNPYQLLNAASHRLVVQGSGQIQLWQFLLELLGDSSKSNCISWEGTNGEFKLIDPDMVAKLWGERKAKPNMNYDKLSRALRYYYDKNIMTKVHGKRYAYKFDFHGLMAACQAQAQGCDPTTSMGMLNPYKVPPHHHAHHHQHHHYAAQHHSLHHSHHHHHHPPATLHTEHISPSSSASSLSFLSPSTASMPSPITEAIPTSSSMISSSPLLITGSQQANLMTTTLAPSTSSSTSEIPSSTPSTTTSTTPQRNTYWSYSSGTNYESRPPSDAFN</sequence>
<evidence type="ECO:0000313" key="9">
    <source>
        <dbReference type="EMBL" id="KNC31252.1"/>
    </source>
</evidence>
<dbReference type="GO" id="GO:0043565">
    <property type="term" value="F:sequence-specific DNA binding"/>
    <property type="evidence" value="ECO:0007669"/>
    <property type="project" value="InterPro"/>
</dbReference>
<comment type="subcellular location">
    <subcellularLocation>
        <location evidence="1 5">Nucleus</location>
    </subcellularLocation>
</comment>
<feature type="compositionally biased region" description="Low complexity" evidence="6">
    <location>
        <begin position="476"/>
        <end position="500"/>
    </location>
</feature>
<dbReference type="Pfam" id="PF02198">
    <property type="entry name" value="SAM_PNT"/>
    <property type="match status" value="1"/>
</dbReference>
<feature type="region of interest" description="Disordered" evidence="6">
    <location>
        <begin position="476"/>
        <end position="524"/>
    </location>
</feature>
<dbReference type="Pfam" id="PF00178">
    <property type="entry name" value="Ets"/>
    <property type="match status" value="1"/>
</dbReference>
<dbReference type="Gene3D" id="1.10.10.10">
    <property type="entry name" value="Winged helix-like DNA-binding domain superfamily/Winged helix DNA-binding domain"/>
    <property type="match status" value="1"/>
</dbReference>
<keyword evidence="10" id="KW-1185">Reference proteome</keyword>
<evidence type="ECO:0000313" key="10">
    <source>
        <dbReference type="Proteomes" id="UP000037069"/>
    </source>
</evidence>
<feature type="domain" description="ETS" evidence="7">
    <location>
        <begin position="273"/>
        <end position="353"/>
    </location>
</feature>
<comment type="caution">
    <text evidence="9">The sequence shown here is derived from an EMBL/GenBank/DDBJ whole genome shotgun (WGS) entry which is preliminary data.</text>
</comment>
<dbReference type="OrthoDB" id="10067219at2759"/>
<feature type="compositionally biased region" description="Low complexity" evidence="6">
    <location>
        <begin position="108"/>
        <end position="121"/>
    </location>
</feature>
<dbReference type="InterPro" id="IPR036390">
    <property type="entry name" value="WH_DNA-bd_sf"/>
</dbReference>
<dbReference type="PROSITE" id="PS50061">
    <property type="entry name" value="ETS_DOMAIN_3"/>
    <property type="match status" value="1"/>
</dbReference>
<feature type="region of interest" description="Disordered" evidence="6">
    <location>
        <begin position="383"/>
        <end position="439"/>
    </location>
</feature>
<evidence type="ECO:0000256" key="2">
    <source>
        <dbReference type="ARBA" id="ARBA00005562"/>
    </source>
</evidence>
<feature type="compositionally biased region" description="Basic residues" evidence="6">
    <location>
        <begin position="64"/>
        <end position="75"/>
    </location>
</feature>
<dbReference type="InterPro" id="IPR036388">
    <property type="entry name" value="WH-like_DNA-bd_sf"/>
</dbReference>
<dbReference type="InterPro" id="IPR013761">
    <property type="entry name" value="SAM/pointed_sf"/>
</dbReference>
<dbReference type="STRING" id="7375.A0A0L0CGA6"/>
<accession>A0A0L0CGA6</accession>
<dbReference type="InterPro" id="IPR003118">
    <property type="entry name" value="Pointed_dom"/>
</dbReference>
<protein>
    <submittedName>
        <fullName evidence="9">DNA-binding protein D-ETS-6</fullName>
    </submittedName>
</protein>
<feature type="compositionally biased region" description="Polar residues" evidence="6">
    <location>
        <begin position="501"/>
        <end position="515"/>
    </location>
</feature>
<dbReference type="SMART" id="SM00413">
    <property type="entry name" value="ETS"/>
    <property type="match status" value="1"/>
</dbReference>
<reference evidence="9 10" key="1">
    <citation type="journal article" date="2015" name="Nat. Commun.">
        <title>Lucilia cuprina genome unlocks parasitic fly biology to underpin future interventions.</title>
        <authorList>
            <person name="Anstead C.A."/>
            <person name="Korhonen P.K."/>
            <person name="Young N.D."/>
            <person name="Hall R.S."/>
            <person name="Jex A.R."/>
            <person name="Murali S.C."/>
            <person name="Hughes D.S."/>
            <person name="Lee S.F."/>
            <person name="Perry T."/>
            <person name="Stroehlein A.J."/>
            <person name="Ansell B.R."/>
            <person name="Breugelmans B."/>
            <person name="Hofmann A."/>
            <person name="Qu J."/>
            <person name="Dugan S."/>
            <person name="Lee S.L."/>
            <person name="Chao H."/>
            <person name="Dinh H."/>
            <person name="Han Y."/>
            <person name="Doddapaneni H.V."/>
            <person name="Worley K.C."/>
            <person name="Muzny D.M."/>
            <person name="Ioannidis P."/>
            <person name="Waterhouse R.M."/>
            <person name="Zdobnov E.M."/>
            <person name="James P.J."/>
            <person name="Bagnall N.H."/>
            <person name="Kotze A.C."/>
            <person name="Gibbs R.A."/>
            <person name="Richards S."/>
            <person name="Batterham P."/>
            <person name="Gasser R.B."/>
        </authorList>
    </citation>
    <scope>NUCLEOTIDE SEQUENCE [LARGE SCALE GENOMIC DNA]</scope>
    <source>
        <strain evidence="9 10">LS</strain>
        <tissue evidence="9">Full body</tissue>
    </source>
</reference>
<dbReference type="AlphaFoldDB" id="A0A0L0CGA6"/>
<keyword evidence="3 5" id="KW-0238">DNA-binding</keyword>
<dbReference type="PANTHER" id="PTHR11849">
    <property type="entry name" value="ETS"/>
    <property type="match status" value="1"/>
</dbReference>
<dbReference type="SUPFAM" id="SSF46785">
    <property type="entry name" value="Winged helix' DNA-binding domain"/>
    <property type="match status" value="1"/>
</dbReference>
<keyword evidence="4 5" id="KW-0539">Nucleus</keyword>
<dbReference type="FunFam" id="1.10.150.50:FF:000113">
    <property type="entry name" value="DNA-binding protein D-ETS-6"/>
    <property type="match status" value="1"/>
</dbReference>
<evidence type="ECO:0000259" key="8">
    <source>
        <dbReference type="PROSITE" id="PS51433"/>
    </source>
</evidence>
<feature type="compositionally biased region" description="Low complexity" evidence="6">
    <location>
        <begin position="423"/>
        <end position="439"/>
    </location>
</feature>
<feature type="domain" description="PNT" evidence="8">
    <location>
        <begin position="151"/>
        <end position="238"/>
    </location>
</feature>
<dbReference type="Proteomes" id="UP000037069">
    <property type="component" value="Unassembled WGS sequence"/>
</dbReference>
<gene>
    <name evidence="9" type="ORF">FF38_14361</name>
</gene>
<dbReference type="FunFam" id="1.10.10.10:FF:000039">
    <property type="entry name" value="Friend leukemia integration 1 transcription factor"/>
    <property type="match status" value="1"/>
</dbReference>